<evidence type="ECO:0000313" key="2">
    <source>
        <dbReference type="Proteomes" id="UP000078542"/>
    </source>
</evidence>
<reference evidence="1 2" key="1">
    <citation type="submission" date="2016-03" db="EMBL/GenBank/DDBJ databases">
        <title>Cyphomyrmex costatus WGS genome.</title>
        <authorList>
            <person name="Nygaard S."/>
            <person name="Hu H."/>
            <person name="Boomsma J."/>
            <person name="Zhang G."/>
        </authorList>
    </citation>
    <scope>NUCLEOTIDE SEQUENCE [LARGE SCALE GENOMIC DNA]</scope>
    <source>
        <strain evidence="1">MS0001</strain>
        <tissue evidence="1">Whole body</tissue>
    </source>
</reference>
<evidence type="ECO:0000313" key="1">
    <source>
        <dbReference type="EMBL" id="KYM94348.1"/>
    </source>
</evidence>
<dbReference type="Proteomes" id="UP000078542">
    <property type="component" value="Unassembled WGS sequence"/>
</dbReference>
<protein>
    <submittedName>
        <fullName evidence="1">Uncharacterized protein</fullName>
    </submittedName>
</protein>
<gene>
    <name evidence="1" type="ORF">ALC62_15015</name>
</gene>
<name>A0A195C2C8_9HYME</name>
<dbReference type="EMBL" id="KQ978387">
    <property type="protein sequence ID" value="KYM94348.1"/>
    <property type="molecule type" value="Genomic_DNA"/>
</dbReference>
<accession>A0A195C2C8</accession>
<dbReference type="AlphaFoldDB" id="A0A195C2C8"/>
<organism evidence="1 2">
    <name type="scientific">Cyphomyrmex costatus</name>
    <dbReference type="NCBI Taxonomy" id="456900"/>
    <lineage>
        <taxon>Eukaryota</taxon>
        <taxon>Metazoa</taxon>
        <taxon>Ecdysozoa</taxon>
        <taxon>Arthropoda</taxon>
        <taxon>Hexapoda</taxon>
        <taxon>Insecta</taxon>
        <taxon>Pterygota</taxon>
        <taxon>Neoptera</taxon>
        <taxon>Endopterygota</taxon>
        <taxon>Hymenoptera</taxon>
        <taxon>Apocrita</taxon>
        <taxon>Aculeata</taxon>
        <taxon>Formicoidea</taxon>
        <taxon>Formicidae</taxon>
        <taxon>Myrmicinae</taxon>
        <taxon>Cyphomyrmex</taxon>
    </lineage>
</organism>
<proteinExistence type="predicted"/>
<sequence length="287" mass="30833">MLFDPVKPSCMDLVVVRFPLPSEPIIGEAVKQASESGVPTSEQLINEANARMLTGPSISTLGASRVHSCACTVHYICENHTQICVYIRIIVHRRSRLPASIWSIIEYLAANLARNRGGRVGGDADGDGGRSGSRRANSVRKRVFGGLRFGGVGPGYIAVAWSPPHWFVEPLIGTALYLEIYIGLVRAKQSMTVYNSSFLTIELPQNLARNRGGRVGGDADGDGGRSGSRRANSVRKRVFGGLRFGGVGPGYIAVAWSPPHWFVEPLIGTALYLEIYIGLGCGVVAVV</sequence>
<keyword evidence="2" id="KW-1185">Reference proteome</keyword>